<evidence type="ECO:0000256" key="2">
    <source>
        <dbReference type="ARBA" id="ARBA00022797"/>
    </source>
</evidence>
<feature type="domain" description="Sigma-54 factor interaction" evidence="8">
    <location>
        <begin position="216"/>
        <end position="446"/>
    </location>
</feature>
<dbReference type="InterPro" id="IPR030828">
    <property type="entry name" value="HTH_TyrR"/>
</dbReference>
<keyword evidence="3" id="KW-0067">ATP-binding</keyword>
<dbReference type="SMART" id="SM00382">
    <property type="entry name" value="AAA"/>
    <property type="match status" value="1"/>
</dbReference>
<keyword evidence="5" id="KW-0238">DNA-binding</keyword>
<dbReference type="EMBL" id="CP003639">
    <property type="protein sequence ID" value="AFM42844.1"/>
    <property type="molecule type" value="Genomic_DNA"/>
</dbReference>
<evidence type="ECO:0000256" key="6">
    <source>
        <dbReference type="ARBA" id="ARBA00023163"/>
    </source>
</evidence>
<dbReference type="FunFam" id="3.40.50.300:FF:000006">
    <property type="entry name" value="DNA-binding transcriptional regulator NtrC"/>
    <property type="match status" value="1"/>
</dbReference>
<dbReference type="Pfam" id="PF18024">
    <property type="entry name" value="HTH_50"/>
    <property type="match status" value="1"/>
</dbReference>
<keyword evidence="4" id="KW-0805">Transcription regulation</keyword>
<dbReference type="PROSITE" id="PS00688">
    <property type="entry name" value="SIGMA54_INTERACT_3"/>
    <property type="match status" value="1"/>
</dbReference>
<dbReference type="SUPFAM" id="SSF46689">
    <property type="entry name" value="Homeodomain-like"/>
    <property type="match status" value="1"/>
</dbReference>
<dbReference type="InterPro" id="IPR013767">
    <property type="entry name" value="PAS_fold"/>
</dbReference>
<dbReference type="Proteomes" id="UP000002892">
    <property type="component" value="Chromosome"/>
</dbReference>
<dbReference type="KEGG" id="dai:Desaci_3978"/>
<dbReference type="Pfam" id="PF00989">
    <property type="entry name" value="PAS"/>
    <property type="match status" value="1"/>
</dbReference>
<dbReference type="SMART" id="SM00091">
    <property type="entry name" value="PAS"/>
    <property type="match status" value="1"/>
</dbReference>
<proteinExistence type="predicted"/>
<dbReference type="Pfam" id="PF25601">
    <property type="entry name" value="AAA_lid_14"/>
    <property type="match status" value="1"/>
</dbReference>
<dbReference type="Pfam" id="PF00158">
    <property type="entry name" value="Sigma54_activat"/>
    <property type="match status" value="1"/>
</dbReference>
<evidence type="ECO:0000259" key="10">
    <source>
        <dbReference type="PROSITE" id="PS51671"/>
    </source>
</evidence>
<dbReference type="HOGENOM" id="CLU_000445_8_1_9"/>
<feature type="domain" description="PAS" evidence="9">
    <location>
        <begin position="87"/>
        <end position="131"/>
    </location>
</feature>
<evidence type="ECO:0000256" key="1">
    <source>
        <dbReference type="ARBA" id="ARBA00022741"/>
    </source>
</evidence>
<dbReference type="InterPro" id="IPR003593">
    <property type="entry name" value="AAA+_ATPase"/>
</dbReference>
<keyword evidence="6" id="KW-0804">Transcription</keyword>
<dbReference type="Gene3D" id="1.10.10.60">
    <property type="entry name" value="Homeodomain-like"/>
    <property type="match status" value="1"/>
</dbReference>
<accession>I4DAM0</accession>
<dbReference type="PROSITE" id="PS51671">
    <property type="entry name" value="ACT"/>
    <property type="match status" value="1"/>
</dbReference>
<dbReference type="InterPro" id="IPR027417">
    <property type="entry name" value="P-loop_NTPase"/>
</dbReference>
<dbReference type="STRING" id="646529.Desaci_3978"/>
<dbReference type="InterPro" id="IPR035965">
    <property type="entry name" value="PAS-like_dom_sf"/>
</dbReference>
<dbReference type="PROSITE" id="PS00676">
    <property type="entry name" value="SIGMA54_INTERACT_2"/>
    <property type="match status" value="1"/>
</dbReference>
<sequence>MKADMKTQESVVEINFEDRPGLGFEIFKRFEDHHIDKIGMEVVPQQGMVIKFCFTSEQDTQSLICDLETVPGVKSVKLRDYMPYEHREHELRTILNSVNEGIIAVNKEGIITHINQVASEIFHQRIEDTVGMKAEVLFEADPSIFETLKTGKPYSLKERKIQKGKRVIHFLTSGVPVINDKGHIIGEVITIKDFRQVEEIISKIDRQTKVTTFEQIICQSPLMQQLIDTSKMVAKGNSTILLRGESGTGKEMFAKAIHFESPRSKAPFIPINCAALPDTLLESELFGYEEGAFTGAVKGGKKGLFEQANGGTLFLDEIGEVSLPVQVRLLRVLQEGTIRRVGGSKEISVDVRIIAATHRNLEVMIQDSLFREDLYYRLNVIPLRIPPLRDRSEDIPLIAQSLIRKISGKLGKSQVYLTRESMDLLVEQAWPGNVRQLENMLERIINITDTTEIKPESFYQWTDLTPPPSTLTTEQEQFIIKIPLPKQWPPLKEIVNEVEKQVLEKVLESHQSSRKAGQVLGVSNTTILNKVKEYGLKIKQE</sequence>
<evidence type="ECO:0000256" key="7">
    <source>
        <dbReference type="ARBA" id="ARBA00029500"/>
    </source>
</evidence>
<gene>
    <name evidence="11" type="ordered locus">Desaci_3978</name>
</gene>
<evidence type="ECO:0000256" key="4">
    <source>
        <dbReference type="ARBA" id="ARBA00023015"/>
    </source>
</evidence>
<dbReference type="PROSITE" id="PS50112">
    <property type="entry name" value="PAS"/>
    <property type="match status" value="1"/>
</dbReference>
<evidence type="ECO:0000259" key="8">
    <source>
        <dbReference type="PROSITE" id="PS50045"/>
    </source>
</evidence>
<keyword evidence="1" id="KW-0547">Nucleotide-binding</keyword>
<dbReference type="PANTHER" id="PTHR32071:SF57">
    <property type="entry name" value="C4-DICARBOXYLATE TRANSPORT TRANSCRIPTIONAL REGULATORY PROTEIN DCTD"/>
    <property type="match status" value="1"/>
</dbReference>
<dbReference type="InterPro" id="IPR025944">
    <property type="entry name" value="Sigma_54_int_dom_CS"/>
</dbReference>
<dbReference type="PANTHER" id="PTHR32071">
    <property type="entry name" value="TRANSCRIPTIONAL REGULATORY PROTEIN"/>
    <property type="match status" value="1"/>
</dbReference>
<dbReference type="eggNOG" id="COG3829">
    <property type="taxonomic scope" value="Bacteria"/>
</dbReference>
<dbReference type="GO" id="GO:0005524">
    <property type="term" value="F:ATP binding"/>
    <property type="evidence" value="ECO:0007669"/>
    <property type="project" value="UniProtKB-KW"/>
</dbReference>
<dbReference type="InterPro" id="IPR002912">
    <property type="entry name" value="ACT_dom"/>
</dbReference>
<dbReference type="NCBIfam" id="TIGR00229">
    <property type="entry name" value="sensory_box"/>
    <property type="match status" value="1"/>
</dbReference>
<dbReference type="InterPro" id="IPR000014">
    <property type="entry name" value="PAS"/>
</dbReference>
<dbReference type="SUPFAM" id="SSF55785">
    <property type="entry name" value="PYP-like sensor domain (PAS domain)"/>
    <property type="match status" value="1"/>
</dbReference>
<dbReference type="InterPro" id="IPR002078">
    <property type="entry name" value="Sigma_54_int"/>
</dbReference>
<keyword evidence="12" id="KW-1185">Reference proteome</keyword>
<dbReference type="CDD" id="cd00130">
    <property type="entry name" value="PAS"/>
    <property type="match status" value="1"/>
</dbReference>
<dbReference type="CDD" id="cd00009">
    <property type="entry name" value="AAA"/>
    <property type="match status" value="1"/>
</dbReference>
<dbReference type="Gene3D" id="3.30.450.20">
    <property type="entry name" value="PAS domain"/>
    <property type="match status" value="1"/>
</dbReference>
<evidence type="ECO:0000259" key="9">
    <source>
        <dbReference type="PROSITE" id="PS50112"/>
    </source>
</evidence>
<evidence type="ECO:0000313" key="12">
    <source>
        <dbReference type="Proteomes" id="UP000002892"/>
    </source>
</evidence>
<protein>
    <recommendedName>
        <fullName evidence="7">HTH-type transcriptional regulatory protein TyrR</fullName>
    </recommendedName>
</protein>
<dbReference type="GO" id="GO:0003677">
    <property type="term" value="F:DNA binding"/>
    <property type="evidence" value="ECO:0007669"/>
    <property type="project" value="UniProtKB-KW"/>
</dbReference>
<dbReference type="PROSITE" id="PS00675">
    <property type="entry name" value="SIGMA54_INTERACT_1"/>
    <property type="match status" value="1"/>
</dbReference>
<feature type="domain" description="ACT" evidence="10">
    <location>
        <begin position="11"/>
        <end position="81"/>
    </location>
</feature>
<reference evidence="11 12" key="1">
    <citation type="journal article" date="2012" name="J. Bacteriol.">
        <title>Complete genome sequences of Desulfosporosinus orientis DSM765T, Desulfosporosinus youngiae DSM17734T, Desulfosporosinus meridiei DSM13257T, and Desulfosporosinus acidiphilus DSM22704T.</title>
        <authorList>
            <person name="Pester M."/>
            <person name="Brambilla E."/>
            <person name="Alazard D."/>
            <person name="Rattei T."/>
            <person name="Weinmaier T."/>
            <person name="Han J."/>
            <person name="Lucas S."/>
            <person name="Lapidus A."/>
            <person name="Cheng J.F."/>
            <person name="Goodwin L."/>
            <person name="Pitluck S."/>
            <person name="Peters L."/>
            <person name="Ovchinnikova G."/>
            <person name="Teshima H."/>
            <person name="Detter J.C."/>
            <person name="Han C.S."/>
            <person name="Tapia R."/>
            <person name="Land M.L."/>
            <person name="Hauser L."/>
            <person name="Kyrpides N.C."/>
            <person name="Ivanova N.N."/>
            <person name="Pagani I."/>
            <person name="Huntmann M."/>
            <person name="Wei C.L."/>
            <person name="Davenport K.W."/>
            <person name="Daligault H."/>
            <person name="Chain P.S."/>
            <person name="Chen A."/>
            <person name="Mavromatis K."/>
            <person name="Markowitz V."/>
            <person name="Szeto E."/>
            <person name="Mikhailova N."/>
            <person name="Pati A."/>
            <person name="Wagner M."/>
            <person name="Woyke T."/>
            <person name="Ollivier B."/>
            <person name="Klenk H.P."/>
            <person name="Spring S."/>
            <person name="Loy A."/>
        </authorList>
    </citation>
    <scope>NUCLEOTIDE SEQUENCE [LARGE SCALE GENOMIC DNA]</scope>
    <source>
        <strain evidence="12">DSM 22704 / JCM 16185 / SJ4</strain>
    </source>
</reference>
<dbReference type="InterPro" id="IPR025662">
    <property type="entry name" value="Sigma_54_int_dom_ATP-bd_1"/>
</dbReference>
<evidence type="ECO:0000256" key="3">
    <source>
        <dbReference type="ARBA" id="ARBA00022840"/>
    </source>
</evidence>
<organism evidence="11 12">
    <name type="scientific">Desulfosporosinus acidiphilus (strain DSM 22704 / JCM 16185 / SJ4)</name>
    <dbReference type="NCBI Taxonomy" id="646529"/>
    <lineage>
        <taxon>Bacteria</taxon>
        <taxon>Bacillati</taxon>
        <taxon>Bacillota</taxon>
        <taxon>Clostridia</taxon>
        <taxon>Eubacteriales</taxon>
        <taxon>Desulfitobacteriaceae</taxon>
        <taxon>Desulfosporosinus</taxon>
    </lineage>
</organism>
<dbReference type="InterPro" id="IPR058031">
    <property type="entry name" value="AAA_lid_NorR"/>
</dbReference>
<dbReference type="InterPro" id="IPR009057">
    <property type="entry name" value="Homeodomain-like_sf"/>
</dbReference>
<evidence type="ECO:0000313" key="11">
    <source>
        <dbReference type="EMBL" id="AFM42844.1"/>
    </source>
</evidence>
<dbReference type="AlphaFoldDB" id="I4DAM0"/>
<evidence type="ECO:0000256" key="5">
    <source>
        <dbReference type="ARBA" id="ARBA00023125"/>
    </source>
</evidence>
<keyword evidence="2" id="KW-0058">Aromatic hydrocarbons catabolism</keyword>
<dbReference type="Gene3D" id="1.10.8.60">
    <property type="match status" value="1"/>
</dbReference>
<dbReference type="NCBIfam" id="TIGR04381">
    <property type="entry name" value="HTH_TypR"/>
    <property type="match status" value="1"/>
</dbReference>
<dbReference type="GO" id="GO:0006355">
    <property type="term" value="P:regulation of DNA-templated transcription"/>
    <property type="evidence" value="ECO:0007669"/>
    <property type="project" value="InterPro"/>
</dbReference>
<dbReference type="Gene3D" id="3.30.70.260">
    <property type="match status" value="1"/>
</dbReference>
<name>I4DAM0_DESAJ</name>
<dbReference type="Gene3D" id="3.40.50.300">
    <property type="entry name" value="P-loop containing nucleotide triphosphate hydrolases"/>
    <property type="match status" value="1"/>
</dbReference>
<dbReference type="InterPro" id="IPR025943">
    <property type="entry name" value="Sigma_54_int_dom_ATP-bd_2"/>
</dbReference>
<dbReference type="PROSITE" id="PS50045">
    <property type="entry name" value="SIGMA54_INTERACT_4"/>
    <property type="match status" value="1"/>
</dbReference>
<dbReference type="SUPFAM" id="SSF52540">
    <property type="entry name" value="P-loop containing nucleoside triphosphate hydrolases"/>
    <property type="match status" value="1"/>
</dbReference>